<feature type="compositionally biased region" description="Polar residues" evidence="11">
    <location>
        <begin position="95"/>
        <end position="111"/>
    </location>
</feature>
<dbReference type="OrthoDB" id="10252354at2759"/>
<dbReference type="InterPro" id="IPR000719">
    <property type="entry name" value="Prot_kinase_dom"/>
</dbReference>
<comment type="similarity">
    <text evidence="7">Belongs to the protein kinase superfamily. STE Ser/Thr protein kinase family. MAP kinase kinase subfamily.</text>
</comment>
<dbReference type="InterPro" id="IPR011009">
    <property type="entry name" value="Kinase-like_dom_sf"/>
</dbReference>
<evidence type="ECO:0000256" key="1">
    <source>
        <dbReference type="ARBA" id="ARBA00022527"/>
    </source>
</evidence>
<evidence type="ECO:0000256" key="7">
    <source>
        <dbReference type="ARBA" id="ARBA00038035"/>
    </source>
</evidence>
<organism evidence="13 14">
    <name type="scientific">Candida metapsilosis</name>
    <dbReference type="NCBI Taxonomy" id="273372"/>
    <lineage>
        <taxon>Eukaryota</taxon>
        <taxon>Fungi</taxon>
        <taxon>Dikarya</taxon>
        <taxon>Ascomycota</taxon>
        <taxon>Saccharomycotina</taxon>
        <taxon>Pichiomycetes</taxon>
        <taxon>Debaryomycetaceae</taxon>
        <taxon>Candida/Lodderomyces clade</taxon>
        <taxon>Candida</taxon>
    </lineage>
</organism>
<keyword evidence="5" id="KW-0418">Kinase</keyword>
<dbReference type="GO" id="GO:0004674">
    <property type="term" value="F:protein serine/threonine kinase activity"/>
    <property type="evidence" value="ECO:0007669"/>
    <property type="project" value="UniProtKB-KW"/>
</dbReference>
<dbReference type="Gene3D" id="1.10.510.10">
    <property type="entry name" value="Transferase(Phosphotransferase) domain 1"/>
    <property type="match status" value="1"/>
</dbReference>
<protein>
    <recommendedName>
        <fullName evidence="8">mitogen-activated protein kinase kinase</fullName>
        <ecNumber evidence="8">2.7.12.2</ecNumber>
    </recommendedName>
</protein>
<feature type="compositionally biased region" description="Low complexity" evidence="11">
    <location>
        <begin position="300"/>
        <end position="317"/>
    </location>
</feature>
<feature type="region of interest" description="Disordered" evidence="11">
    <location>
        <begin position="708"/>
        <end position="807"/>
    </location>
</feature>
<feature type="compositionally biased region" description="Low complexity" evidence="11">
    <location>
        <begin position="156"/>
        <end position="170"/>
    </location>
</feature>
<dbReference type="GO" id="GO:0005524">
    <property type="term" value="F:ATP binding"/>
    <property type="evidence" value="ECO:0007669"/>
    <property type="project" value="UniProtKB-UniRule"/>
</dbReference>
<dbReference type="PROSITE" id="PS50011">
    <property type="entry name" value="PROTEIN_KINASE_DOM"/>
    <property type="match status" value="1"/>
</dbReference>
<keyword evidence="14" id="KW-1185">Reference proteome</keyword>
<evidence type="ECO:0000256" key="11">
    <source>
        <dbReference type="SAM" id="MobiDB-lite"/>
    </source>
</evidence>
<proteinExistence type="inferred from homology"/>
<dbReference type="EC" id="2.7.12.2" evidence="8"/>
<evidence type="ECO:0000313" key="13">
    <source>
        <dbReference type="EMBL" id="KAG5422178.1"/>
    </source>
</evidence>
<dbReference type="PROSITE" id="PS00108">
    <property type="entry name" value="PROTEIN_KINASE_ST"/>
    <property type="match status" value="1"/>
</dbReference>
<feature type="compositionally biased region" description="Basic and acidic residues" evidence="11">
    <location>
        <begin position="129"/>
        <end position="145"/>
    </location>
</feature>
<feature type="compositionally biased region" description="Pro residues" evidence="11">
    <location>
        <begin position="51"/>
        <end position="61"/>
    </location>
</feature>
<keyword evidence="6 10" id="KW-0067">ATP-binding</keyword>
<feature type="compositionally biased region" description="Basic and acidic residues" evidence="11">
    <location>
        <begin position="1"/>
        <end position="11"/>
    </location>
</feature>
<feature type="compositionally biased region" description="Polar residues" evidence="11">
    <location>
        <begin position="12"/>
        <end position="23"/>
    </location>
</feature>
<evidence type="ECO:0000259" key="12">
    <source>
        <dbReference type="PROSITE" id="PS50011"/>
    </source>
</evidence>
<feature type="compositionally biased region" description="Low complexity" evidence="11">
    <location>
        <begin position="785"/>
        <end position="807"/>
    </location>
</feature>
<dbReference type="GO" id="GO:0071474">
    <property type="term" value="P:cellular hyperosmotic response"/>
    <property type="evidence" value="ECO:0007669"/>
    <property type="project" value="TreeGrafter"/>
</dbReference>
<reference evidence="13 14" key="1">
    <citation type="submission" date="2020-12" db="EMBL/GenBank/DDBJ databases">
        <title>Effect of drift, selection, and recombination on the evolution of hybrid genomes in Candida yeast pathogens.</title>
        <authorList>
            <person name="Mixao V."/>
            <person name="Ksiezopolska E."/>
            <person name="Saus E."/>
            <person name="Boekhout T."/>
            <person name="Gacser A."/>
            <person name="Gabaldon T."/>
        </authorList>
    </citation>
    <scope>NUCLEOTIDE SEQUENCE [LARGE SCALE GENOMIC DNA]</scope>
    <source>
        <strain evidence="13 14">BP57</strain>
    </source>
</reference>
<comment type="caution">
    <text evidence="13">The sequence shown here is derived from an EMBL/GenBank/DDBJ whole genome shotgun (WGS) entry which is preliminary data.</text>
</comment>
<dbReference type="Proteomes" id="UP000669133">
    <property type="component" value="Unassembled WGS sequence"/>
</dbReference>
<feature type="region of interest" description="Disordered" evidence="11">
    <location>
        <begin position="1"/>
        <end position="375"/>
    </location>
</feature>
<dbReference type="PROSITE" id="PS00107">
    <property type="entry name" value="PROTEIN_KINASE_ATP"/>
    <property type="match status" value="1"/>
</dbReference>
<evidence type="ECO:0000256" key="8">
    <source>
        <dbReference type="ARBA" id="ARBA00038999"/>
    </source>
</evidence>
<dbReference type="GeneID" id="93649902"/>
<evidence type="ECO:0000256" key="5">
    <source>
        <dbReference type="ARBA" id="ARBA00022777"/>
    </source>
</evidence>
<feature type="compositionally biased region" description="Polar residues" evidence="11">
    <location>
        <begin position="171"/>
        <end position="196"/>
    </location>
</feature>
<feature type="domain" description="Protein kinase" evidence="12">
    <location>
        <begin position="425"/>
        <end position="685"/>
    </location>
</feature>
<feature type="compositionally biased region" description="Low complexity" evidence="11">
    <location>
        <begin position="721"/>
        <end position="752"/>
    </location>
</feature>
<dbReference type="SMART" id="SM00220">
    <property type="entry name" value="S_TKc"/>
    <property type="match status" value="1"/>
</dbReference>
<gene>
    <name evidence="13" type="ORF">I9W82_001273</name>
</gene>
<dbReference type="InterPro" id="IPR008271">
    <property type="entry name" value="Ser/Thr_kinase_AS"/>
</dbReference>
<dbReference type="RefSeq" id="XP_067551294.1">
    <property type="nucleotide sequence ID" value="XM_067690000.1"/>
</dbReference>
<keyword evidence="4 10" id="KW-0547">Nucleotide-binding</keyword>
<evidence type="ECO:0000256" key="3">
    <source>
        <dbReference type="ARBA" id="ARBA00022679"/>
    </source>
</evidence>
<dbReference type="PANTHER" id="PTHR48013:SF25">
    <property type="entry name" value="MAP KINASE KINASE PBS2"/>
    <property type="match status" value="1"/>
</dbReference>
<dbReference type="EMBL" id="JAEOAQ010000001">
    <property type="protein sequence ID" value="KAG5422178.1"/>
    <property type="molecule type" value="Genomic_DNA"/>
</dbReference>
<dbReference type="FunFam" id="3.30.200.20:FF:000341">
    <property type="entry name" value="MAP kinase kinase PBS2"/>
    <property type="match status" value="1"/>
</dbReference>
<keyword evidence="2" id="KW-0597">Phosphoprotein</keyword>
<dbReference type="FunFam" id="1.10.510.10:FF:000433">
    <property type="entry name" value="MAP kinase kinase PBS2"/>
    <property type="match status" value="1"/>
</dbReference>
<dbReference type="InterPro" id="IPR017441">
    <property type="entry name" value="Protein_kinase_ATP_BS"/>
</dbReference>
<evidence type="ECO:0000256" key="10">
    <source>
        <dbReference type="PROSITE-ProRule" id="PRU10141"/>
    </source>
</evidence>
<evidence type="ECO:0000256" key="9">
    <source>
        <dbReference type="ARBA" id="ARBA00049014"/>
    </source>
</evidence>
<dbReference type="GO" id="GO:0005737">
    <property type="term" value="C:cytoplasm"/>
    <property type="evidence" value="ECO:0007669"/>
    <property type="project" value="UniProtKB-ARBA"/>
</dbReference>
<feature type="compositionally biased region" description="Low complexity" evidence="11">
    <location>
        <begin position="242"/>
        <end position="259"/>
    </location>
</feature>
<feature type="binding site" evidence="10">
    <location>
        <position position="454"/>
    </location>
    <ligand>
        <name>ATP</name>
        <dbReference type="ChEBI" id="CHEBI:30616"/>
    </ligand>
</feature>
<dbReference type="GO" id="GO:0004708">
    <property type="term" value="F:MAP kinase kinase activity"/>
    <property type="evidence" value="ECO:0007669"/>
    <property type="project" value="UniProtKB-EC"/>
</dbReference>
<comment type="catalytic activity">
    <reaction evidence="9">
        <text>L-seryl-[protein] + ATP = O-phospho-L-seryl-[protein] + ADP + H(+)</text>
        <dbReference type="Rhea" id="RHEA:17989"/>
        <dbReference type="Rhea" id="RHEA-COMP:9863"/>
        <dbReference type="Rhea" id="RHEA-COMP:11604"/>
        <dbReference type="ChEBI" id="CHEBI:15378"/>
        <dbReference type="ChEBI" id="CHEBI:29999"/>
        <dbReference type="ChEBI" id="CHEBI:30616"/>
        <dbReference type="ChEBI" id="CHEBI:83421"/>
        <dbReference type="ChEBI" id="CHEBI:456216"/>
        <dbReference type="EC" id="2.7.12.2"/>
    </reaction>
</comment>
<dbReference type="PANTHER" id="PTHR48013">
    <property type="entry name" value="DUAL SPECIFICITY MITOGEN-ACTIVATED PROTEIN KINASE KINASE 5-RELATED"/>
    <property type="match status" value="1"/>
</dbReference>
<dbReference type="GO" id="GO:0030447">
    <property type="term" value="P:filamentous growth"/>
    <property type="evidence" value="ECO:0007669"/>
    <property type="project" value="UniProtKB-ARBA"/>
</dbReference>
<evidence type="ECO:0000256" key="6">
    <source>
        <dbReference type="ARBA" id="ARBA00022840"/>
    </source>
</evidence>
<evidence type="ECO:0000256" key="2">
    <source>
        <dbReference type="ARBA" id="ARBA00022553"/>
    </source>
</evidence>
<keyword evidence="3" id="KW-0808">Transferase</keyword>
<evidence type="ECO:0000256" key="4">
    <source>
        <dbReference type="ARBA" id="ARBA00022741"/>
    </source>
</evidence>
<dbReference type="GO" id="GO:0038066">
    <property type="term" value="P:p38MAPK cascade"/>
    <property type="evidence" value="ECO:0007669"/>
    <property type="project" value="UniProtKB-ARBA"/>
</dbReference>
<sequence>MMDDQSNKEEPLQQQFGKLNLNNKEADSSSLSVSSSISTTSSASTPSTAQPQPPVTSPPMAPSVHTPLSSDIQARLLAFQQKRSKPASEPMNVYKQHNATAPNISTPAPQHNTHHQSLAPPPVPPPHATEFKSDSKLETLSHSEQELVDNLSKVPNNNSHSSNINDSNKSTINSITANSPQLNVPTENPPVQQSQEQEVKTPDHGSLSSPTFKPQMHMPKKPSLSQRRGMKLNTSAFPFGSPPVASSESPPSAAMSPTSLDATVNLDSAIEKTPETEYPPSTREVSGPADSAAHPNRTPASSSSSNNSAPFASAINSKLGTPNELSRRLSERKKKPNFKLNLDSPGSNIPSRSSSLGKSNSSAPSSDNSPQQRDKEPQLQGLFANYSKYIDIKSGQLNFAGKASLHSKGINFSSGSSFHISLDEFEYLEELGRGNYGSVSKVLHKPTGVLMAMKEVRLELDETKFTQILMELDILHKCDSPFIVDFYGAFFVEGAVYMCIEYMDGGSLDQIFGNDIGVEDESELAYITESVIRGLKELKDEHNIIHRDVKPTNILVNSQGKVKLCDFGVSGNLVASMAKTNIGCQSYMAPERIKTLKPDEATYSVQSDVWSLGLTILELAVGHYPYPAETYDNIFSQLSAIVDGEPPKLDASKFSKEAQYFVKSCLNKNPDLRPSYAALLQHPWLVKYRDQPQHLDKTVQERMQQLKNGGTTTSTPVNPLSSSTSGAPGAVSSSAANAAAAARPKPTGAAASIPQRANNAESVHSLLKKKVRAPALHRGGLPQANNKSFLQNWNNNSNNQSSSNGGK</sequence>
<dbReference type="Gene3D" id="3.30.200.20">
    <property type="entry name" value="Phosphorylase Kinase, domain 1"/>
    <property type="match status" value="1"/>
</dbReference>
<dbReference type="AlphaFoldDB" id="A0A8H7ZLD9"/>
<dbReference type="Pfam" id="PF00069">
    <property type="entry name" value="Pkinase"/>
    <property type="match status" value="1"/>
</dbReference>
<feature type="compositionally biased region" description="Low complexity" evidence="11">
    <location>
        <begin position="344"/>
        <end position="370"/>
    </location>
</feature>
<keyword evidence="1" id="KW-0723">Serine/threonine-protein kinase</keyword>
<feature type="compositionally biased region" description="Low complexity" evidence="11">
    <location>
        <begin position="28"/>
        <end position="50"/>
    </location>
</feature>
<feature type="compositionally biased region" description="Polar residues" evidence="11">
    <location>
        <begin position="708"/>
        <end position="720"/>
    </location>
</feature>
<accession>A0A8H7ZLD9</accession>
<dbReference type="GO" id="GO:0032991">
    <property type="term" value="C:protein-containing complex"/>
    <property type="evidence" value="ECO:0007669"/>
    <property type="project" value="UniProtKB-ARBA"/>
</dbReference>
<dbReference type="SUPFAM" id="SSF56112">
    <property type="entry name" value="Protein kinase-like (PK-like)"/>
    <property type="match status" value="1"/>
</dbReference>
<name>A0A8H7ZLD9_9ASCO</name>
<evidence type="ECO:0000313" key="14">
    <source>
        <dbReference type="Proteomes" id="UP000669133"/>
    </source>
</evidence>